<evidence type="ECO:0000313" key="2">
    <source>
        <dbReference type="EMBL" id="GLC58785.1"/>
    </source>
</evidence>
<name>A0A9W6F7L8_9CHLO</name>
<accession>A0A9W6F7L8</accession>
<comment type="caution">
    <text evidence="2">The sequence shown here is derived from an EMBL/GenBank/DDBJ whole genome shotgun (WGS) entry which is preliminary data.</text>
</comment>
<dbReference type="EMBL" id="BRXU01000024">
    <property type="protein sequence ID" value="GLC58785.1"/>
    <property type="molecule type" value="Genomic_DNA"/>
</dbReference>
<feature type="region of interest" description="Disordered" evidence="1">
    <location>
        <begin position="23"/>
        <end position="42"/>
    </location>
</feature>
<dbReference type="OrthoDB" id="541597at2759"/>
<dbReference type="SUPFAM" id="SSF47072">
    <property type="entry name" value="Cysteine alpha-hairpin motif"/>
    <property type="match status" value="1"/>
</dbReference>
<dbReference type="PANTHER" id="PTHR47587">
    <property type="entry name" value="OS05G0103500 PROTEIN"/>
    <property type="match status" value="1"/>
</dbReference>
<dbReference type="Proteomes" id="UP001165080">
    <property type="component" value="Unassembled WGS sequence"/>
</dbReference>
<keyword evidence="3" id="KW-1185">Reference proteome</keyword>
<evidence type="ECO:0000256" key="1">
    <source>
        <dbReference type="SAM" id="MobiDB-lite"/>
    </source>
</evidence>
<protein>
    <submittedName>
        <fullName evidence="2">Uncharacterized protein</fullName>
    </submittedName>
</protein>
<gene>
    <name evidence="2" type="primary">PLEST006885</name>
    <name evidence="2" type="ORF">PLESTB_001400900</name>
</gene>
<organism evidence="2 3">
    <name type="scientific">Pleodorina starrii</name>
    <dbReference type="NCBI Taxonomy" id="330485"/>
    <lineage>
        <taxon>Eukaryota</taxon>
        <taxon>Viridiplantae</taxon>
        <taxon>Chlorophyta</taxon>
        <taxon>core chlorophytes</taxon>
        <taxon>Chlorophyceae</taxon>
        <taxon>CS clade</taxon>
        <taxon>Chlamydomonadales</taxon>
        <taxon>Volvocaceae</taxon>
        <taxon>Pleodorina</taxon>
    </lineage>
</organism>
<evidence type="ECO:0000313" key="3">
    <source>
        <dbReference type="Proteomes" id="UP001165080"/>
    </source>
</evidence>
<proteinExistence type="predicted"/>
<dbReference type="PANTHER" id="PTHR47587:SF2">
    <property type="entry name" value="OS05G0103500 PROTEIN"/>
    <property type="match status" value="1"/>
</dbReference>
<dbReference type="PROSITE" id="PS51808">
    <property type="entry name" value="CHCH"/>
    <property type="match status" value="1"/>
</dbReference>
<dbReference type="AlphaFoldDB" id="A0A9W6F7L8"/>
<sequence length="160" mass="17081">MATRPHEVTVSIGLLEKLAGLRKKEPPKPVAPRPQVQLPLRSPISPDAARLLALDKQISRQLHATKEVSGLLLKHEETELALVGAKAAELLREYSLPSKTPPCQSEARACADCFREHSQEAWRCAAVAEAYRRCSNQAFSPGPAATATAATAAAAAVARG</sequence>
<dbReference type="InterPro" id="IPR009069">
    <property type="entry name" value="Cys_alpha_HP_mot_SF"/>
</dbReference>
<reference evidence="2 3" key="1">
    <citation type="journal article" date="2023" name="Commun. Biol.">
        <title>Reorganization of the ancestral sex-determining regions during the evolution of trioecy in Pleodorina starrii.</title>
        <authorList>
            <person name="Takahashi K."/>
            <person name="Suzuki S."/>
            <person name="Kawai-Toyooka H."/>
            <person name="Yamamoto K."/>
            <person name="Hamaji T."/>
            <person name="Ootsuki R."/>
            <person name="Yamaguchi H."/>
            <person name="Kawachi M."/>
            <person name="Higashiyama T."/>
            <person name="Nozaki H."/>
        </authorList>
    </citation>
    <scope>NUCLEOTIDE SEQUENCE [LARGE SCALE GENOMIC DNA]</scope>
    <source>
        <strain evidence="2 3">NIES-4479</strain>
    </source>
</reference>